<feature type="region of interest" description="Disordered" evidence="1">
    <location>
        <begin position="809"/>
        <end position="831"/>
    </location>
</feature>
<dbReference type="EMBL" id="JABCIY010000160">
    <property type="protein sequence ID" value="KAF7191147.1"/>
    <property type="molecule type" value="Genomic_DNA"/>
</dbReference>
<dbReference type="AlphaFoldDB" id="A0A8H6RHZ2"/>
<feature type="region of interest" description="Disordered" evidence="1">
    <location>
        <begin position="520"/>
        <end position="565"/>
    </location>
</feature>
<feature type="compositionally biased region" description="Basic and acidic residues" evidence="1">
    <location>
        <begin position="871"/>
        <end position="887"/>
    </location>
</feature>
<feature type="compositionally biased region" description="Polar residues" evidence="1">
    <location>
        <begin position="767"/>
        <end position="779"/>
    </location>
</feature>
<feature type="compositionally biased region" description="Polar residues" evidence="1">
    <location>
        <begin position="918"/>
        <end position="927"/>
    </location>
</feature>
<feature type="compositionally biased region" description="Polar residues" evidence="1">
    <location>
        <begin position="623"/>
        <end position="654"/>
    </location>
</feature>
<proteinExistence type="predicted"/>
<dbReference type="GO" id="GO:0003677">
    <property type="term" value="F:DNA binding"/>
    <property type="evidence" value="ECO:0007669"/>
    <property type="project" value="InterPro"/>
</dbReference>
<keyword evidence="2" id="KW-0378">Hydrolase</keyword>
<evidence type="ECO:0000313" key="2">
    <source>
        <dbReference type="EMBL" id="KAF7191147.1"/>
    </source>
</evidence>
<dbReference type="Proteomes" id="UP000660729">
    <property type="component" value="Unassembled WGS sequence"/>
</dbReference>
<feature type="region of interest" description="Disordered" evidence="1">
    <location>
        <begin position="1"/>
        <end position="68"/>
    </location>
</feature>
<feature type="region of interest" description="Disordered" evidence="1">
    <location>
        <begin position="867"/>
        <end position="927"/>
    </location>
</feature>
<evidence type="ECO:0000256" key="1">
    <source>
        <dbReference type="SAM" id="MobiDB-lite"/>
    </source>
</evidence>
<dbReference type="SMART" id="SM00384">
    <property type="entry name" value="AT_hook"/>
    <property type="match status" value="2"/>
</dbReference>
<feature type="compositionally biased region" description="Polar residues" evidence="1">
    <location>
        <begin position="48"/>
        <end position="57"/>
    </location>
</feature>
<protein>
    <submittedName>
        <fullName evidence="2">Structure-specific endonuclease subunit SLX4</fullName>
    </submittedName>
</protein>
<feature type="region of interest" description="Disordered" evidence="1">
    <location>
        <begin position="621"/>
        <end position="660"/>
    </location>
</feature>
<feature type="region of interest" description="Disordered" evidence="1">
    <location>
        <begin position="745"/>
        <end position="797"/>
    </location>
</feature>
<name>A0A8H6RHZ2_9PEZI</name>
<feature type="compositionally biased region" description="Basic and acidic residues" evidence="1">
    <location>
        <begin position="121"/>
        <end position="135"/>
    </location>
</feature>
<feature type="compositionally biased region" description="Low complexity" evidence="1">
    <location>
        <begin position="23"/>
        <end position="47"/>
    </location>
</feature>
<feature type="compositionally biased region" description="Basic residues" evidence="1">
    <location>
        <begin position="536"/>
        <end position="545"/>
    </location>
</feature>
<feature type="region of interest" description="Disordered" evidence="1">
    <location>
        <begin position="350"/>
        <end position="371"/>
    </location>
</feature>
<feature type="region of interest" description="Disordered" evidence="1">
    <location>
        <begin position="421"/>
        <end position="502"/>
    </location>
</feature>
<gene>
    <name evidence="2" type="ORF">HII31_07507</name>
</gene>
<dbReference type="GO" id="GO:0004519">
    <property type="term" value="F:endonuclease activity"/>
    <property type="evidence" value="ECO:0007669"/>
    <property type="project" value="UniProtKB-KW"/>
</dbReference>
<organism evidence="2 3">
    <name type="scientific">Pseudocercospora fuligena</name>
    <dbReference type="NCBI Taxonomy" id="685502"/>
    <lineage>
        <taxon>Eukaryota</taxon>
        <taxon>Fungi</taxon>
        <taxon>Dikarya</taxon>
        <taxon>Ascomycota</taxon>
        <taxon>Pezizomycotina</taxon>
        <taxon>Dothideomycetes</taxon>
        <taxon>Dothideomycetidae</taxon>
        <taxon>Mycosphaerellales</taxon>
        <taxon>Mycosphaerellaceae</taxon>
        <taxon>Pseudocercospora</taxon>
    </lineage>
</organism>
<feature type="compositionally biased region" description="Polar residues" evidence="1">
    <location>
        <begin position="311"/>
        <end position="323"/>
    </location>
</feature>
<comment type="caution">
    <text evidence="2">The sequence shown here is derived from an EMBL/GenBank/DDBJ whole genome shotgun (WGS) entry which is preliminary data.</text>
</comment>
<sequence>MPGHSPVVIDSSSPAAFRPPTISPQQSAKKAKSTAQSSSSPGLPSPSTLFGKSSTSGLVAGSRAQQVPEGANKGFASAASLLKPNYFGASVEASKEGARRHAKDGGDHGAEKSAGKLSRPKKLETAEKARPERQRSITPFDDYAYLAPSLASRKASKSPTLASPIVLNPPSDALQRPRAPNISLSEYDFRPGQQSPSEAVLPEGKVAKKARKSKAAFAGGTSDKPARQPKKKAAKVLGEKKSDKSASFILNSDDLASTQFAALEAKDVQGERSEHFGAEGQGDAEHTKAKARPRKASKKAKDKEEPASRLPKTNSKPKGSTTHALEVQHDQQSAFFAHAKTSTNTDLNTFALPTLSPHRSEHGAADLDTLPAPAHRRRLSWTPVKNTSVTAQVRADTARSDTSIDADGPTLRMADVIGNFEYANEDKPQPMKRTHSGEALTKRRRVDLADDATRPPTARKAEAVQPPPPVEPRRKEKAPKKKPQTITDLATKAYRPEDVVPAPVDQPTVSSFFVPNAEAQAAAAEVPAVDGEGTAKVKKPRKPRTKKADDNAAETAKPKNAKAAKAKVRFNEADYLAQLYCPEQARAEERRQDFLFGTSSQLGGEDSPTFIRQMQMAVRESESISGFQDGTSPTRKSCTKVRSQPHATSLSVEQGSKEHWCSAARDHDGETLDASYVRPAFEPQRAASPNKGVTEAACSSLVSPERELQPPAAVLPAISGIVSDHGSTGNIVNAAVEPAHEIVDLSRSSSPAAMNPDLAIGHRRQKSPIQADSGLSESQAAPRKASPPLNAKGDTLKSKAIDSWNALTDLKSVPPWSPPLKAQLPSLKRSATSPIRPALQMLDSNIHSPMHTSPYKTGSIAQYRALTDNASPREGKRPRGRPKKVDAIVESSNPKRRGRPPKQTQAIPDHLSPPAFKSASQPASSPNQLHLRHEYEPILLLHRSELSILFQHHQLFSPQQQN</sequence>
<accession>A0A8H6RHZ2</accession>
<feature type="region of interest" description="Disordered" evidence="1">
    <location>
        <begin position="266"/>
        <end position="335"/>
    </location>
</feature>
<feature type="compositionally biased region" description="Basic residues" evidence="1">
    <location>
        <begin position="289"/>
        <end position="298"/>
    </location>
</feature>
<keyword evidence="2" id="KW-0255">Endonuclease</keyword>
<feature type="compositionally biased region" description="Basic and acidic residues" evidence="1">
    <location>
        <begin position="93"/>
        <end position="114"/>
    </location>
</feature>
<reference evidence="2" key="1">
    <citation type="submission" date="2020-04" db="EMBL/GenBank/DDBJ databases">
        <title>Draft genome resource of the tomato pathogen Pseudocercospora fuligena.</title>
        <authorList>
            <person name="Zaccaron A."/>
        </authorList>
    </citation>
    <scope>NUCLEOTIDE SEQUENCE</scope>
    <source>
        <strain evidence="2">PF001</strain>
    </source>
</reference>
<keyword evidence="3" id="KW-1185">Reference proteome</keyword>
<keyword evidence="2" id="KW-0540">Nuclease</keyword>
<dbReference type="InterPro" id="IPR017956">
    <property type="entry name" value="AT_hook_DNA-bd_motif"/>
</dbReference>
<dbReference type="OrthoDB" id="5349119at2759"/>
<feature type="compositionally biased region" description="Low complexity" evidence="1">
    <location>
        <begin position="520"/>
        <end position="529"/>
    </location>
</feature>
<feature type="region of interest" description="Disordered" evidence="1">
    <location>
        <begin position="91"/>
        <end position="246"/>
    </location>
</feature>
<feature type="compositionally biased region" description="Basic and acidic residues" evidence="1">
    <location>
        <begin position="266"/>
        <end position="288"/>
    </location>
</feature>
<feature type="region of interest" description="Disordered" evidence="1">
    <location>
        <begin position="682"/>
        <end position="707"/>
    </location>
</feature>
<evidence type="ECO:0000313" key="3">
    <source>
        <dbReference type="Proteomes" id="UP000660729"/>
    </source>
</evidence>